<dbReference type="PANTHER" id="PTHR43308">
    <property type="entry name" value="OUTER MEMBRANE PROTEIN ALPHA-RELATED"/>
    <property type="match status" value="1"/>
</dbReference>
<organism evidence="4 5">
    <name type="scientific">Paenibacillus oceani</name>
    <dbReference type="NCBI Taxonomy" id="2772510"/>
    <lineage>
        <taxon>Bacteria</taxon>
        <taxon>Bacillati</taxon>
        <taxon>Bacillota</taxon>
        <taxon>Bacilli</taxon>
        <taxon>Bacillales</taxon>
        <taxon>Paenibacillaceae</taxon>
        <taxon>Paenibacillus</taxon>
    </lineage>
</organism>
<dbReference type="Pfam" id="PF00395">
    <property type="entry name" value="SLH"/>
    <property type="match status" value="2"/>
</dbReference>
<name>A0A927CF55_9BACL</name>
<feature type="domain" description="Fibronectin type-III" evidence="2">
    <location>
        <begin position="255"/>
        <end position="344"/>
    </location>
</feature>
<sequence length="854" mass="90033">MKVTNTDSSATGRQTETAVSDVVKITVIPVPKAANAAGNSLTASRTTVWAGETVMLQATGDRQDMPGTTAGDERYIPTGWSSTDGTSGTFYLNANRYLVSYTTGSDGNHTMTAAFQKQTWNGSAWTHAAGSTDSKTAGITVNALPTYTIEAIGNQTAEVLKQGYTAGTQESKAIGITNTGNANLVNLRAVFSGGNSSDFVLTQPASTLNSGASTSFTVQAKDGLAAGTYTATVTVMANSMTNVTFTVTQQVNPDTPAAPTGVQAVAGDGQATLTFTPPTDDGGSAITGYEVIVSPGGRIVTGASSPITITGLSNDTSYTFAVRALNSAGEGTLSAASNAVVPTSSSSEESPAQEETVTSVTPPVEEPKGKGATILVNGKPEQAGIVETTVRNGQTVLTITLDPKSLENKLTTEQRPIITLSVDGKPGVVIGELNGQLVKTLEQRQAVIEIRTGRTTYILPVERLGIDALSAGIGKTVALEDIRIQIEISEPAAEMLRVVEAAAAQGGFHLVLPPIDYTIRAVHGDSSIPVSSFDAYVERQIALPDGVDPNKITTAVVIGPDGTVRHVPTRIVVKDGKYYAVIRSLTNSTYALIWNPLEFEDAANHWAIAAVNDMGSRLIVSGVGGNRFRPDQDITRAEFAAIMVRGLGMEQGKDGASFTDVNAASWYSDAVQTAYGYGLISGFEDGSFRPDDKITREQAMVMIAKAMELTGLAEPVASADPEQLLKPFIDTEDVSEWARSRVAAGLQSGIVTGRDGCLLAPQVYLQSGGGCYCSAASAEIRINRLKLQKRYPATSYGFGVPLFFYLITNKLPLAQGPIVFGNGLLVTPIRPNRRYQYAAKPNQSGRRKRLKKQL</sequence>
<feature type="region of interest" description="Disordered" evidence="1">
    <location>
        <begin position="339"/>
        <end position="371"/>
    </location>
</feature>
<feature type="domain" description="SLH" evidence="3">
    <location>
        <begin position="594"/>
        <end position="653"/>
    </location>
</feature>
<dbReference type="SUPFAM" id="SSF49265">
    <property type="entry name" value="Fibronectin type III"/>
    <property type="match status" value="1"/>
</dbReference>
<dbReference type="InterPro" id="IPR051465">
    <property type="entry name" value="Cell_Envelope_Struct_Comp"/>
</dbReference>
<dbReference type="PANTHER" id="PTHR43308:SF5">
    <property type="entry name" value="S-LAYER PROTEIN _ PEPTIDOGLYCAN ENDO-BETA-N-ACETYLGLUCOSAMINIDASE"/>
    <property type="match status" value="1"/>
</dbReference>
<dbReference type="InterPro" id="IPR001119">
    <property type="entry name" value="SLH_dom"/>
</dbReference>
<dbReference type="RefSeq" id="WP_190931417.1">
    <property type="nucleotide sequence ID" value="NZ_JACXJA010000047.1"/>
</dbReference>
<dbReference type="CDD" id="cd00063">
    <property type="entry name" value="FN3"/>
    <property type="match status" value="1"/>
</dbReference>
<dbReference type="AlphaFoldDB" id="A0A927CF55"/>
<dbReference type="Gene3D" id="2.60.40.10">
    <property type="entry name" value="Immunoglobulins"/>
    <property type="match status" value="2"/>
</dbReference>
<reference evidence="4" key="1">
    <citation type="submission" date="2020-09" db="EMBL/GenBank/DDBJ databases">
        <title>A novel bacterium of genus Paenibacillus, isolated from South China Sea.</title>
        <authorList>
            <person name="Huang H."/>
            <person name="Mo K."/>
            <person name="Hu Y."/>
        </authorList>
    </citation>
    <scope>NUCLEOTIDE SEQUENCE</scope>
    <source>
        <strain evidence="4">IB182363</strain>
    </source>
</reference>
<dbReference type="SMART" id="SM00060">
    <property type="entry name" value="FN3"/>
    <property type="match status" value="1"/>
</dbReference>
<dbReference type="InterPro" id="IPR013783">
    <property type="entry name" value="Ig-like_fold"/>
</dbReference>
<evidence type="ECO:0000313" key="5">
    <source>
        <dbReference type="Proteomes" id="UP000639396"/>
    </source>
</evidence>
<proteinExistence type="predicted"/>
<evidence type="ECO:0000313" key="4">
    <source>
        <dbReference type="EMBL" id="MBD2865797.1"/>
    </source>
</evidence>
<evidence type="ECO:0000256" key="1">
    <source>
        <dbReference type="SAM" id="MobiDB-lite"/>
    </source>
</evidence>
<accession>A0A927CF55</accession>
<dbReference type="InterPro" id="IPR036116">
    <property type="entry name" value="FN3_sf"/>
</dbReference>
<dbReference type="EMBL" id="JACXJA010000047">
    <property type="protein sequence ID" value="MBD2865797.1"/>
    <property type="molecule type" value="Genomic_DNA"/>
</dbReference>
<gene>
    <name evidence="4" type="ORF">IDH45_27830</name>
</gene>
<dbReference type="InterPro" id="IPR003961">
    <property type="entry name" value="FN3_dom"/>
</dbReference>
<keyword evidence="5" id="KW-1185">Reference proteome</keyword>
<dbReference type="Proteomes" id="UP000639396">
    <property type="component" value="Unassembled WGS sequence"/>
</dbReference>
<dbReference type="PROSITE" id="PS50853">
    <property type="entry name" value="FN3"/>
    <property type="match status" value="1"/>
</dbReference>
<evidence type="ECO:0000259" key="3">
    <source>
        <dbReference type="PROSITE" id="PS51272"/>
    </source>
</evidence>
<dbReference type="Pfam" id="PF00041">
    <property type="entry name" value="fn3"/>
    <property type="match status" value="1"/>
</dbReference>
<protein>
    <submittedName>
        <fullName evidence="4">S-layer homology domain-containing protein</fullName>
    </submittedName>
</protein>
<feature type="domain" description="SLH" evidence="3">
    <location>
        <begin position="654"/>
        <end position="717"/>
    </location>
</feature>
<dbReference type="PROSITE" id="PS51272">
    <property type="entry name" value="SLH"/>
    <property type="match status" value="2"/>
</dbReference>
<comment type="caution">
    <text evidence="4">The sequence shown here is derived from an EMBL/GenBank/DDBJ whole genome shotgun (WGS) entry which is preliminary data.</text>
</comment>
<evidence type="ECO:0000259" key="2">
    <source>
        <dbReference type="PROSITE" id="PS50853"/>
    </source>
</evidence>